<dbReference type="Pfam" id="PF00038">
    <property type="entry name" value="Filament"/>
    <property type="match status" value="1"/>
</dbReference>
<dbReference type="PROSITE" id="PS00226">
    <property type="entry name" value="IF_ROD_1"/>
    <property type="match status" value="1"/>
</dbReference>
<dbReference type="FunFam" id="1.20.5.170:FF:000002">
    <property type="entry name" value="Type I keratin KA11"/>
    <property type="match status" value="1"/>
</dbReference>
<dbReference type="Proteomes" id="UP000824782">
    <property type="component" value="Unassembled WGS sequence"/>
</dbReference>
<dbReference type="Gene3D" id="1.20.5.170">
    <property type="match status" value="1"/>
</dbReference>
<feature type="domain" description="IF rod" evidence="5">
    <location>
        <begin position="95"/>
        <end position="407"/>
    </location>
</feature>
<dbReference type="GO" id="GO:0030855">
    <property type="term" value="P:epithelial cell differentiation"/>
    <property type="evidence" value="ECO:0007669"/>
    <property type="project" value="TreeGrafter"/>
</dbReference>
<evidence type="ECO:0000313" key="7">
    <source>
        <dbReference type="Proteomes" id="UP000824782"/>
    </source>
</evidence>
<dbReference type="PROSITE" id="PS51842">
    <property type="entry name" value="IF_ROD_2"/>
    <property type="match status" value="1"/>
</dbReference>
<dbReference type="PANTHER" id="PTHR23239">
    <property type="entry name" value="INTERMEDIATE FILAMENT"/>
    <property type="match status" value="1"/>
</dbReference>
<keyword evidence="2 4" id="KW-0175">Coiled coil</keyword>
<dbReference type="GO" id="GO:0005882">
    <property type="term" value="C:intermediate filament"/>
    <property type="evidence" value="ECO:0007669"/>
    <property type="project" value="UniProtKB-KW"/>
</dbReference>
<dbReference type="EMBL" id="WNYA01000006">
    <property type="protein sequence ID" value="KAG8566398.1"/>
    <property type="molecule type" value="Genomic_DNA"/>
</dbReference>
<feature type="coiled-coil region" evidence="4">
    <location>
        <begin position="99"/>
        <end position="211"/>
    </location>
</feature>
<evidence type="ECO:0000259" key="5">
    <source>
        <dbReference type="PROSITE" id="PS51842"/>
    </source>
</evidence>
<gene>
    <name evidence="6" type="ORF">GDO81_013225</name>
</gene>
<dbReference type="PRINTS" id="PR01248">
    <property type="entry name" value="TYPE1KERATIN"/>
</dbReference>
<dbReference type="SMART" id="SM01391">
    <property type="entry name" value="Filament"/>
    <property type="match status" value="1"/>
</dbReference>
<evidence type="ECO:0000313" key="6">
    <source>
        <dbReference type="EMBL" id="KAG8566398.1"/>
    </source>
</evidence>
<organism evidence="6 7">
    <name type="scientific">Engystomops pustulosus</name>
    <name type="common">Tungara frog</name>
    <name type="synonym">Physalaemus pustulosus</name>
    <dbReference type="NCBI Taxonomy" id="76066"/>
    <lineage>
        <taxon>Eukaryota</taxon>
        <taxon>Metazoa</taxon>
        <taxon>Chordata</taxon>
        <taxon>Craniata</taxon>
        <taxon>Vertebrata</taxon>
        <taxon>Euteleostomi</taxon>
        <taxon>Amphibia</taxon>
        <taxon>Batrachia</taxon>
        <taxon>Anura</taxon>
        <taxon>Neobatrachia</taxon>
        <taxon>Hyloidea</taxon>
        <taxon>Leptodactylidae</taxon>
        <taxon>Leiuperinae</taxon>
        <taxon>Engystomops</taxon>
    </lineage>
</organism>
<sequence length="450" mass="51888">MSYNTKQSEPCKIKGSLSPHVLNQITSLNLRGFSKATTACSWKPISFRAKPSGSPIIKHKSFNHGSTFGQTHGSFVRECSPSRDPKKHNLLTSNEKETMRTLNDRLASYLEKVRSLEEENAHLEKKIREWYDKNHPQMLPDFNDYFGTIEELQRKILKATMDNTRLTRQIGNTRLAVDDFQNKYEMEVKLRTDIELDVKALRLELEVIREETEDLDIGHQKLQQDMLQKKKANQDTINSLYNQLGARVTVEVDTPQTVDLNKVLSEIREQYEVLMENNKAEAEKWFLAKSEELKLDVESGSSEHLPTFQGEIIELKRMVQTLDIDLQSQLSMKLALETTLAEKEASYSSQLSHLQDLINQVEANLSQIRSKQEHQNEDYKTLMDVTTHLEREISTYRLLLDDQDTEQANHLKSLTSVSPPAAEVRSKLVRVVSVTQEIESRKILSPRENY</sequence>
<comment type="caution">
    <text evidence="6">The sequence shown here is derived from an EMBL/GenBank/DDBJ whole genome shotgun (WGS) entry which is preliminary data.</text>
</comment>
<proteinExistence type="inferred from homology"/>
<dbReference type="AlphaFoldDB" id="A0AAV7B4K2"/>
<keyword evidence="1 3" id="KW-0403">Intermediate filament</keyword>
<dbReference type="InterPro" id="IPR039008">
    <property type="entry name" value="IF_rod_dom"/>
</dbReference>
<comment type="similarity">
    <text evidence="3">Belongs to the intermediate filament family.</text>
</comment>
<keyword evidence="7" id="KW-1185">Reference proteome</keyword>
<dbReference type="GO" id="GO:0045109">
    <property type="term" value="P:intermediate filament organization"/>
    <property type="evidence" value="ECO:0007669"/>
    <property type="project" value="TreeGrafter"/>
</dbReference>
<dbReference type="GO" id="GO:0005198">
    <property type="term" value="F:structural molecule activity"/>
    <property type="evidence" value="ECO:0007669"/>
    <property type="project" value="InterPro"/>
</dbReference>
<dbReference type="SUPFAM" id="SSF64593">
    <property type="entry name" value="Intermediate filament protein, coiled coil region"/>
    <property type="match status" value="2"/>
</dbReference>
<protein>
    <recommendedName>
        <fullName evidence="5">IF rod domain-containing protein</fullName>
    </recommendedName>
</protein>
<dbReference type="InterPro" id="IPR018039">
    <property type="entry name" value="IF_conserved"/>
</dbReference>
<evidence type="ECO:0000256" key="2">
    <source>
        <dbReference type="ARBA" id="ARBA00023054"/>
    </source>
</evidence>
<dbReference type="InterPro" id="IPR002957">
    <property type="entry name" value="Keratin_I"/>
</dbReference>
<dbReference type="PANTHER" id="PTHR23239:SF377">
    <property type="entry name" value="KERATIN 34"/>
    <property type="match status" value="1"/>
</dbReference>
<reference evidence="6" key="1">
    <citation type="thesis" date="2020" institute="ProQuest LLC" country="789 East Eisenhower Parkway, Ann Arbor, MI, USA">
        <title>Comparative Genomics and Chromosome Evolution.</title>
        <authorList>
            <person name="Mudd A.B."/>
        </authorList>
    </citation>
    <scope>NUCLEOTIDE SEQUENCE</scope>
    <source>
        <strain evidence="6">237g6f4</strain>
        <tissue evidence="6">Blood</tissue>
    </source>
</reference>
<name>A0AAV7B4K2_ENGPU</name>
<accession>A0AAV7B4K2</accession>
<feature type="coiled-coil region" evidence="4">
    <location>
        <begin position="351"/>
        <end position="378"/>
    </location>
</feature>
<evidence type="ECO:0000256" key="1">
    <source>
        <dbReference type="ARBA" id="ARBA00022754"/>
    </source>
</evidence>
<dbReference type="Gene3D" id="1.20.5.500">
    <property type="entry name" value="Single helix bin"/>
    <property type="match status" value="1"/>
</dbReference>
<evidence type="ECO:0000256" key="4">
    <source>
        <dbReference type="SAM" id="Coils"/>
    </source>
</evidence>
<dbReference type="Gene3D" id="1.20.5.1160">
    <property type="entry name" value="Vasodilator-stimulated phosphoprotein"/>
    <property type="match status" value="1"/>
</dbReference>
<dbReference type="SUPFAM" id="SSF90257">
    <property type="entry name" value="Myosin rod fragments"/>
    <property type="match status" value="1"/>
</dbReference>
<evidence type="ECO:0000256" key="3">
    <source>
        <dbReference type="RuleBase" id="RU000685"/>
    </source>
</evidence>